<accession>G7NA41</accession>
<name>G7NA41_MACMU</name>
<feature type="non-terminal residue" evidence="1">
    <location>
        <position position="24"/>
    </location>
</feature>
<protein>
    <submittedName>
        <fullName evidence="1">Uncharacterized protein</fullName>
    </submittedName>
</protein>
<sequence length="24" mass="2663">MLICCSIGKSIAKKGKDLLIGEWR</sequence>
<gene>
    <name evidence="1" type="ORF">EGK_05348</name>
</gene>
<reference evidence="1" key="1">
    <citation type="journal article" date="2011" name="Nat. Biotechnol.">
        <title>Genome sequencing and comparison of two nonhuman primate animal models, the cynomolgus and Chinese rhesus macaques.</title>
        <authorList>
            <person name="Yan G."/>
            <person name="Zhang G."/>
            <person name="Fang X."/>
            <person name="Zhang Y."/>
            <person name="Li C."/>
            <person name="Ling F."/>
            <person name="Cooper D.N."/>
            <person name="Li Q."/>
            <person name="Li Y."/>
            <person name="van Gool A.J."/>
            <person name="Du H."/>
            <person name="Chen J."/>
            <person name="Chen R."/>
            <person name="Zhang P."/>
            <person name="Huang Z."/>
            <person name="Thompson J.R."/>
            <person name="Meng Y."/>
            <person name="Bai Y."/>
            <person name="Wang J."/>
            <person name="Zhuo M."/>
            <person name="Wang T."/>
            <person name="Huang Y."/>
            <person name="Wei L."/>
            <person name="Li J."/>
            <person name="Wang Z."/>
            <person name="Hu H."/>
            <person name="Yang P."/>
            <person name="Le L."/>
            <person name="Stenson P.D."/>
            <person name="Li B."/>
            <person name="Liu X."/>
            <person name="Ball E.V."/>
            <person name="An N."/>
            <person name="Huang Q."/>
            <person name="Zhang Y."/>
            <person name="Fan W."/>
            <person name="Zhang X."/>
            <person name="Li Y."/>
            <person name="Wang W."/>
            <person name="Katze M.G."/>
            <person name="Su B."/>
            <person name="Nielsen R."/>
            <person name="Yang H."/>
            <person name="Wang J."/>
            <person name="Wang X."/>
            <person name="Wang J."/>
        </authorList>
    </citation>
    <scope>NUCLEOTIDE SEQUENCE [LARGE SCALE GENOMIC DNA]</scope>
    <source>
        <strain evidence="1">CR-5</strain>
    </source>
</reference>
<proteinExistence type="predicted"/>
<dbReference type="AlphaFoldDB" id="G7NA41"/>
<dbReference type="Proteomes" id="UP000013456">
    <property type="component" value="Chromosome 13"/>
</dbReference>
<organism evidence="1">
    <name type="scientific">Macaca mulatta</name>
    <name type="common">Rhesus macaque</name>
    <dbReference type="NCBI Taxonomy" id="9544"/>
    <lineage>
        <taxon>Eukaryota</taxon>
        <taxon>Metazoa</taxon>
        <taxon>Chordata</taxon>
        <taxon>Craniata</taxon>
        <taxon>Vertebrata</taxon>
        <taxon>Euteleostomi</taxon>
        <taxon>Mammalia</taxon>
        <taxon>Eutheria</taxon>
        <taxon>Euarchontoglires</taxon>
        <taxon>Primates</taxon>
        <taxon>Haplorrhini</taxon>
        <taxon>Catarrhini</taxon>
        <taxon>Cercopithecidae</taxon>
        <taxon>Cercopithecinae</taxon>
        <taxon>Macaca</taxon>
    </lineage>
</organism>
<dbReference type="EMBL" id="CM001265">
    <property type="protein sequence ID" value="EHH22138.1"/>
    <property type="molecule type" value="Genomic_DNA"/>
</dbReference>
<evidence type="ECO:0000313" key="1">
    <source>
        <dbReference type="EMBL" id="EHH22138.1"/>
    </source>
</evidence>